<feature type="non-terminal residue" evidence="5">
    <location>
        <position position="1"/>
    </location>
</feature>
<dbReference type="InterPro" id="IPR035979">
    <property type="entry name" value="RBD_domain_sf"/>
</dbReference>
<dbReference type="InterPro" id="IPR000504">
    <property type="entry name" value="RRM_dom"/>
</dbReference>
<dbReference type="STRING" id="3775.A0A1Q3ANI0"/>
<feature type="domain" description="RRM" evidence="3">
    <location>
        <begin position="253"/>
        <end position="316"/>
    </location>
</feature>
<evidence type="ECO:0000313" key="5">
    <source>
        <dbReference type="EMBL" id="GAV57307.1"/>
    </source>
</evidence>
<dbReference type="Gene3D" id="3.10.450.50">
    <property type="match status" value="1"/>
</dbReference>
<feature type="domain" description="NTF2" evidence="4">
    <location>
        <begin position="4"/>
        <end position="123"/>
    </location>
</feature>
<accession>A0A1Q3ANI0</accession>
<dbReference type="SUPFAM" id="SSF54928">
    <property type="entry name" value="RNA-binding domain, RBD"/>
    <property type="match status" value="1"/>
</dbReference>
<gene>
    <name evidence="5" type="ORF">CFOL_v3_00845</name>
</gene>
<dbReference type="Pfam" id="PF02136">
    <property type="entry name" value="NTF2"/>
    <property type="match status" value="1"/>
</dbReference>
<protein>
    <submittedName>
        <fullName evidence="5">RRM_1 domain-containing protein/NTF2 domain-containing protein</fullName>
    </submittedName>
</protein>
<dbReference type="InterPro" id="IPR002075">
    <property type="entry name" value="NTF2_dom"/>
</dbReference>
<dbReference type="EMBL" id="BDDD01000027">
    <property type="protein sequence ID" value="GAV57307.1"/>
    <property type="molecule type" value="Genomic_DNA"/>
</dbReference>
<dbReference type="Pfam" id="PF00076">
    <property type="entry name" value="RRM_1"/>
    <property type="match status" value="1"/>
</dbReference>
<reference evidence="6" key="1">
    <citation type="submission" date="2016-04" db="EMBL/GenBank/DDBJ databases">
        <title>Cephalotus genome sequencing.</title>
        <authorList>
            <person name="Fukushima K."/>
            <person name="Hasebe M."/>
            <person name="Fang X."/>
        </authorList>
    </citation>
    <scope>NUCLEOTIDE SEQUENCE [LARGE SCALE GENOMIC DNA]</scope>
    <source>
        <strain evidence="6">cv. St1</strain>
    </source>
</reference>
<dbReference type="Proteomes" id="UP000187406">
    <property type="component" value="Unassembled WGS sequence"/>
</dbReference>
<dbReference type="InterPro" id="IPR039539">
    <property type="entry name" value="Ras_GTPase_bind_prot"/>
</dbReference>
<sequence length="316" mass="35322">PQIVGNAFVEQYYNVIQQCPQVAYKFYQDSSVVSRPGPDGVMASVTTIEAIDVKILSLDYNNHTFEIQNVDSQLCNANGGVIVLVNGCLTGKDKLRRKFAQAFFLLPQHGGSSYFVLNDVFRYVDDAKEDVVEVATNEDNEKEEFEDVAIHEDNEKEEFEDVAIHEDDDHTAIDQEARPIKQVTETFFTLSRDPSKRSYASVVYAMKENTTPFKVVAPPPPKPKAVVGPSSSNNLVQQKDDQSQKWLFDFDWGNLPTDATNQLLAQIFGKFGTVEHRGTRVIKSSKMEGKCFGFVEFEHATSMQAALEACTTIVIG</sequence>
<dbReference type="CDD" id="cd00590">
    <property type="entry name" value="RRM_SF"/>
    <property type="match status" value="1"/>
</dbReference>
<dbReference type="InterPro" id="IPR032710">
    <property type="entry name" value="NTF2-like_dom_sf"/>
</dbReference>
<dbReference type="PROSITE" id="PS50177">
    <property type="entry name" value="NTF2_DOMAIN"/>
    <property type="match status" value="1"/>
</dbReference>
<dbReference type="InParanoid" id="A0A1Q3ANI0"/>
<evidence type="ECO:0000256" key="1">
    <source>
        <dbReference type="ARBA" id="ARBA00022884"/>
    </source>
</evidence>
<dbReference type="OrthoDB" id="339151at2759"/>
<dbReference type="PANTHER" id="PTHR10693:SF45">
    <property type="entry name" value="NUCLEAR TRANSPORT FACTOR 2 (NTF2) FAMILY PROTEIN WITH RNA BINDING (RRM-RBD-RNP MOTIFS) DOMAIN-CONTAINING PROTEIN"/>
    <property type="match status" value="1"/>
</dbReference>
<keyword evidence="6" id="KW-1185">Reference proteome</keyword>
<dbReference type="PROSITE" id="PS50102">
    <property type="entry name" value="RRM"/>
    <property type="match status" value="1"/>
</dbReference>
<dbReference type="SUPFAM" id="SSF54427">
    <property type="entry name" value="NTF2-like"/>
    <property type="match status" value="1"/>
</dbReference>
<feature type="non-terminal residue" evidence="5">
    <location>
        <position position="316"/>
    </location>
</feature>
<keyword evidence="1 2" id="KW-0694">RNA-binding</keyword>
<organism evidence="5 6">
    <name type="scientific">Cephalotus follicularis</name>
    <name type="common">Albany pitcher plant</name>
    <dbReference type="NCBI Taxonomy" id="3775"/>
    <lineage>
        <taxon>Eukaryota</taxon>
        <taxon>Viridiplantae</taxon>
        <taxon>Streptophyta</taxon>
        <taxon>Embryophyta</taxon>
        <taxon>Tracheophyta</taxon>
        <taxon>Spermatophyta</taxon>
        <taxon>Magnoliopsida</taxon>
        <taxon>eudicotyledons</taxon>
        <taxon>Gunneridae</taxon>
        <taxon>Pentapetalae</taxon>
        <taxon>rosids</taxon>
        <taxon>fabids</taxon>
        <taxon>Oxalidales</taxon>
        <taxon>Cephalotaceae</taxon>
        <taxon>Cephalotus</taxon>
    </lineage>
</organism>
<proteinExistence type="predicted"/>
<name>A0A1Q3ANI0_CEPFO</name>
<dbReference type="InterPro" id="IPR012677">
    <property type="entry name" value="Nucleotide-bd_a/b_plait_sf"/>
</dbReference>
<dbReference type="Gene3D" id="3.30.70.330">
    <property type="match status" value="1"/>
</dbReference>
<evidence type="ECO:0000259" key="4">
    <source>
        <dbReference type="PROSITE" id="PS50177"/>
    </source>
</evidence>
<dbReference type="GO" id="GO:0003729">
    <property type="term" value="F:mRNA binding"/>
    <property type="evidence" value="ECO:0007669"/>
    <property type="project" value="TreeGrafter"/>
</dbReference>
<dbReference type="GO" id="GO:0005829">
    <property type="term" value="C:cytosol"/>
    <property type="evidence" value="ECO:0007669"/>
    <property type="project" value="TreeGrafter"/>
</dbReference>
<dbReference type="FunFam" id="3.10.450.50:FF:000003">
    <property type="entry name" value="Nuclear transport factor 2 family protein"/>
    <property type="match status" value="1"/>
</dbReference>
<evidence type="ECO:0000313" key="6">
    <source>
        <dbReference type="Proteomes" id="UP000187406"/>
    </source>
</evidence>
<dbReference type="GO" id="GO:1990904">
    <property type="term" value="C:ribonucleoprotein complex"/>
    <property type="evidence" value="ECO:0007669"/>
    <property type="project" value="TreeGrafter"/>
</dbReference>
<dbReference type="CDD" id="cd00780">
    <property type="entry name" value="NTF2"/>
    <property type="match status" value="1"/>
</dbReference>
<comment type="caution">
    <text evidence="5">The sequence shown here is derived from an EMBL/GenBank/DDBJ whole genome shotgun (WGS) entry which is preliminary data.</text>
</comment>
<dbReference type="AlphaFoldDB" id="A0A1Q3ANI0"/>
<dbReference type="PANTHER" id="PTHR10693">
    <property type="entry name" value="RAS GTPASE-ACTIVATING PROTEIN-BINDING PROTEIN"/>
    <property type="match status" value="1"/>
</dbReference>
<evidence type="ECO:0000259" key="3">
    <source>
        <dbReference type="PROSITE" id="PS50102"/>
    </source>
</evidence>
<dbReference type="InterPro" id="IPR018222">
    <property type="entry name" value="Nuclear_transport_factor_2_euk"/>
</dbReference>
<evidence type="ECO:0000256" key="2">
    <source>
        <dbReference type="PROSITE-ProRule" id="PRU00176"/>
    </source>
</evidence>